<evidence type="ECO:0000256" key="1">
    <source>
        <dbReference type="SAM" id="Phobius"/>
    </source>
</evidence>
<name>A0A9X1VPP2_9BACT</name>
<accession>A0A9X1VPP2</accession>
<feature type="transmembrane region" description="Helical" evidence="1">
    <location>
        <begin position="201"/>
        <end position="224"/>
    </location>
</feature>
<gene>
    <name evidence="2" type="ORF">MON38_20325</name>
</gene>
<sequence length="281" mass="29176">MPYHLLLTFLLTAAPAVQPSWLQVLLYALVPAAVMVVGAVVAVLRPPGASVRSAILHFAAGVVFSVVAVELLPDIVKRHRPLEVGLGFALGVAVMLALRFFTRKAAEKEKAAPTPDLPAGVLWASQTAPQEAANPAATLPMGLLTGVGIDILIDGLLLGIGFATGAKEGLLLAIALTIEILSLGLATAVELRQEGQGKARTVGIVAALSALLVVGAGVGITVLQGASDNIMELVLSFGLAALLFLVTEELLTEAHEEPESPWLTSTFFLGFLVFLLLGMLV</sequence>
<feature type="transmembrane region" description="Helical" evidence="1">
    <location>
        <begin position="169"/>
        <end position="189"/>
    </location>
</feature>
<dbReference type="Proteomes" id="UP001139193">
    <property type="component" value="Unassembled WGS sequence"/>
</dbReference>
<keyword evidence="1" id="KW-0812">Transmembrane</keyword>
<feature type="transmembrane region" description="Helical" evidence="1">
    <location>
        <begin position="51"/>
        <end position="72"/>
    </location>
</feature>
<dbReference type="EMBL" id="JALBGC010000006">
    <property type="protein sequence ID" value="MCI1189776.1"/>
    <property type="molecule type" value="Genomic_DNA"/>
</dbReference>
<proteinExistence type="predicted"/>
<feature type="transmembrane region" description="Helical" evidence="1">
    <location>
        <begin position="230"/>
        <end position="250"/>
    </location>
</feature>
<keyword evidence="3" id="KW-1185">Reference proteome</keyword>
<protein>
    <submittedName>
        <fullName evidence="2">Transporter</fullName>
    </submittedName>
</protein>
<evidence type="ECO:0000313" key="3">
    <source>
        <dbReference type="Proteomes" id="UP001139193"/>
    </source>
</evidence>
<feature type="transmembrane region" description="Helical" evidence="1">
    <location>
        <begin position="262"/>
        <end position="280"/>
    </location>
</feature>
<feature type="transmembrane region" description="Helical" evidence="1">
    <location>
        <begin position="143"/>
        <end position="163"/>
    </location>
</feature>
<feature type="transmembrane region" description="Helical" evidence="1">
    <location>
        <begin position="25"/>
        <end position="44"/>
    </location>
</feature>
<dbReference type="RefSeq" id="WP_241937989.1">
    <property type="nucleotide sequence ID" value="NZ_JALBGC010000006.1"/>
</dbReference>
<dbReference type="AlphaFoldDB" id="A0A9X1VPP2"/>
<keyword evidence="1" id="KW-0472">Membrane</keyword>
<comment type="caution">
    <text evidence="2">The sequence shown here is derived from an EMBL/GenBank/DDBJ whole genome shotgun (WGS) entry which is preliminary data.</text>
</comment>
<reference evidence="2" key="1">
    <citation type="submission" date="2022-03" db="EMBL/GenBank/DDBJ databases">
        <title>Bacterial whole genome sequence for Hymenobacter sp. DH14.</title>
        <authorList>
            <person name="Le V."/>
        </authorList>
    </citation>
    <scope>NUCLEOTIDE SEQUENCE</scope>
    <source>
        <strain evidence="2">DH14</strain>
    </source>
</reference>
<keyword evidence="1" id="KW-1133">Transmembrane helix</keyword>
<evidence type="ECO:0000313" key="2">
    <source>
        <dbReference type="EMBL" id="MCI1189776.1"/>
    </source>
</evidence>
<organism evidence="2 3">
    <name type="scientific">Hymenobacter cyanobacteriorum</name>
    <dbReference type="NCBI Taxonomy" id="2926463"/>
    <lineage>
        <taxon>Bacteria</taxon>
        <taxon>Pseudomonadati</taxon>
        <taxon>Bacteroidota</taxon>
        <taxon>Cytophagia</taxon>
        <taxon>Cytophagales</taxon>
        <taxon>Hymenobacteraceae</taxon>
        <taxon>Hymenobacter</taxon>
    </lineage>
</organism>
<feature type="transmembrane region" description="Helical" evidence="1">
    <location>
        <begin position="84"/>
        <end position="101"/>
    </location>
</feature>